<accession>A0ABR9XPR1</accession>
<sequence>MSLDQAKAAISKIKTDSAFRKEIFAISDPGKRIEHLNKAGFQCTQSEFTRIINLDNDFRNDCAATGGEMVINLKIPNLA</sequence>
<evidence type="ECO:0000259" key="1">
    <source>
        <dbReference type="Pfam" id="PF07862"/>
    </source>
</evidence>
<protein>
    <submittedName>
        <fullName evidence="2">Nif11-like leader peptide family RiPP</fullName>
    </submittedName>
</protein>
<feature type="domain" description="Nif11" evidence="1">
    <location>
        <begin position="1"/>
        <end position="48"/>
    </location>
</feature>
<dbReference type="Proteomes" id="UP000619838">
    <property type="component" value="Unassembled WGS sequence"/>
</dbReference>
<dbReference type="InterPro" id="IPR022516">
    <property type="entry name" value="CHP03798_Ocin"/>
</dbReference>
<dbReference type="NCBIfam" id="TIGR03798">
    <property type="entry name" value="leader_Nif11"/>
    <property type="match status" value="1"/>
</dbReference>
<gene>
    <name evidence="2" type="ORF">INT08_02085</name>
</gene>
<dbReference type="RefSeq" id="WP_114606953.1">
    <property type="nucleotide sequence ID" value="NZ_JABVZQ010000004.1"/>
</dbReference>
<dbReference type="Pfam" id="PF07862">
    <property type="entry name" value="Nif11"/>
    <property type="match status" value="1"/>
</dbReference>
<reference evidence="2 3" key="1">
    <citation type="journal article" date="2020" name="Microorganisms">
        <title>Simultaneous Genome Sequencing of Prosthecochloris ethylica and Desulfuromonas acetoxidans within a Syntrophic Mixture Reveals Unique Pili and Protein Interactions.</title>
        <authorList>
            <person name="Kyndt J.A."/>
            <person name="Van Beeumen J.J."/>
            <person name="Meyer T.E."/>
        </authorList>
    </citation>
    <scope>NUCLEOTIDE SEQUENCE [LARGE SCALE GENOMIC DNA]</scope>
    <source>
        <strain evidence="2 3">N3</strain>
    </source>
</reference>
<organism evidence="2 3">
    <name type="scientific">Prosthecochloris ethylica</name>
    <dbReference type="NCBI Taxonomy" id="2743976"/>
    <lineage>
        <taxon>Bacteria</taxon>
        <taxon>Pseudomonadati</taxon>
        <taxon>Chlorobiota</taxon>
        <taxon>Chlorobiia</taxon>
        <taxon>Chlorobiales</taxon>
        <taxon>Chlorobiaceae</taxon>
        <taxon>Prosthecochloris</taxon>
    </lineage>
</organism>
<evidence type="ECO:0000313" key="2">
    <source>
        <dbReference type="EMBL" id="MBF0635975.1"/>
    </source>
</evidence>
<comment type="caution">
    <text evidence="2">The sequence shown here is derived from an EMBL/GenBank/DDBJ whole genome shotgun (WGS) entry which is preliminary data.</text>
</comment>
<dbReference type="InterPro" id="IPR012903">
    <property type="entry name" value="Nif11"/>
</dbReference>
<dbReference type="EMBL" id="JADGII010000002">
    <property type="protein sequence ID" value="MBF0635975.1"/>
    <property type="molecule type" value="Genomic_DNA"/>
</dbReference>
<proteinExistence type="predicted"/>
<name>A0ABR9XPR1_9CHLB</name>
<keyword evidence="3" id="KW-1185">Reference proteome</keyword>
<evidence type="ECO:0000313" key="3">
    <source>
        <dbReference type="Proteomes" id="UP000619838"/>
    </source>
</evidence>